<dbReference type="Gene3D" id="3.30.450.20">
    <property type="entry name" value="PAS domain"/>
    <property type="match status" value="1"/>
</dbReference>
<reference evidence="2 3" key="1">
    <citation type="submission" date="2019-03" db="EMBL/GenBank/DDBJ databases">
        <title>Genomic Encyclopedia of Type Strains, Phase III (KMG-III): the genomes of soil and plant-associated and newly described type strains.</title>
        <authorList>
            <person name="Whitman W."/>
        </authorList>
    </citation>
    <scope>NUCLEOTIDE SEQUENCE [LARGE SCALE GENOMIC DNA]</scope>
    <source>
        <strain evidence="2 3">CGMCC 1.7660</strain>
    </source>
</reference>
<name>A0A4R6WY20_9PROT</name>
<gene>
    <name evidence="2" type="ORF">A8950_0884</name>
</gene>
<sequence length="177" mass="19743">MRKEQQLTGVERHFAADDVIVTKTDLKGRITYVNRTFLDIAGLTLDQALGAPHSIIRHPAMPRCVFKLLWDTIEGGREIFAFVVNRAVNGDHYWVLAHVTPSFGPDGKIIGYHSNRRVADPRLVRDVVTPLYAELCAVENAQADRKQGMLAAHAALVAKLQAAGVSYDRFFFSLLDK</sequence>
<accession>A0A4R6WY20</accession>
<organism evidence="2 3">
    <name type="scientific">Dongia mobilis</name>
    <dbReference type="NCBI Taxonomy" id="578943"/>
    <lineage>
        <taxon>Bacteria</taxon>
        <taxon>Pseudomonadati</taxon>
        <taxon>Pseudomonadota</taxon>
        <taxon>Alphaproteobacteria</taxon>
        <taxon>Rhodospirillales</taxon>
        <taxon>Dongiaceae</taxon>
        <taxon>Dongia</taxon>
    </lineage>
</organism>
<dbReference type="AlphaFoldDB" id="A0A4R6WY20"/>
<feature type="domain" description="PAS" evidence="1">
    <location>
        <begin position="25"/>
        <end position="50"/>
    </location>
</feature>
<dbReference type="EMBL" id="SNYW01000006">
    <property type="protein sequence ID" value="TDQ84333.1"/>
    <property type="molecule type" value="Genomic_DNA"/>
</dbReference>
<proteinExistence type="predicted"/>
<keyword evidence="3" id="KW-1185">Reference proteome</keyword>
<dbReference type="RefSeq" id="WP_133612365.1">
    <property type="nucleotide sequence ID" value="NZ_SNYW01000006.1"/>
</dbReference>
<evidence type="ECO:0000259" key="1">
    <source>
        <dbReference type="PROSITE" id="PS50112"/>
    </source>
</evidence>
<protein>
    <submittedName>
        <fullName evidence="2">PAS domain S-box-containing protein</fullName>
    </submittedName>
</protein>
<dbReference type="NCBIfam" id="TIGR00229">
    <property type="entry name" value="sensory_box"/>
    <property type="match status" value="1"/>
</dbReference>
<dbReference type="GO" id="GO:0006355">
    <property type="term" value="P:regulation of DNA-templated transcription"/>
    <property type="evidence" value="ECO:0007669"/>
    <property type="project" value="InterPro"/>
</dbReference>
<dbReference type="CDD" id="cd00130">
    <property type="entry name" value="PAS"/>
    <property type="match status" value="1"/>
</dbReference>
<dbReference type="Proteomes" id="UP000295783">
    <property type="component" value="Unassembled WGS sequence"/>
</dbReference>
<dbReference type="PROSITE" id="PS50112">
    <property type="entry name" value="PAS"/>
    <property type="match status" value="1"/>
</dbReference>
<dbReference type="OrthoDB" id="266313at2"/>
<dbReference type="InterPro" id="IPR035965">
    <property type="entry name" value="PAS-like_dom_sf"/>
</dbReference>
<dbReference type="InterPro" id="IPR013767">
    <property type="entry name" value="PAS_fold"/>
</dbReference>
<evidence type="ECO:0000313" key="2">
    <source>
        <dbReference type="EMBL" id="TDQ84333.1"/>
    </source>
</evidence>
<dbReference type="InterPro" id="IPR000014">
    <property type="entry name" value="PAS"/>
</dbReference>
<dbReference type="Pfam" id="PF00989">
    <property type="entry name" value="PAS"/>
    <property type="match status" value="1"/>
</dbReference>
<comment type="caution">
    <text evidence="2">The sequence shown here is derived from an EMBL/GenBank/DDBJ whole genome shotgun (WGS) entry which is preliminary data.</text>
</comment>
<dbReference type="SUPFAM" id="SSF55785">
    <property type="entry name" value="PYP-like sensor domain (PAS domain)"/>
    <property type="match status" value="1"/>
</dbReference>
<evidence type="ECO:0000313" key="3">
    <source>
        <dbReference type="Proteomes" id="UP000295783"/>
    </source>
</evidence>